<dbReference type="AlphaFoldDB" id="A0A421ES57"/>
<evidence type="ECO:0000313" key="8">
    <source>
        <dbReference type="Proteomes" id="UP000285883"/>
    </source>
</evidence>
<evidence type="ECO:0000313" key="6">
    <source>
        <dbReference type="EMBL" id="RLN81091.1"/>
    </source>
</evidence>
<proteinExistence type="predicted"/>
<dbReference type="Proteomes" id="UP000285883">
    <property type="component" value="Unassembled WGS sequence"/>
</dbReference>
<reference evidence="7 8" key="2">
    <citation type="submission" date="2018-07" db="EMBL/GenBank/DDBJ databases">
        <title>Genome sequencing of oomycete isolates from Chile give support for New Zealand origin for Phytophthora kernoviae and make available the first Nothophytophthora sp. genome.</title>
        <authorList>
            <person name="Studholme D.J."/>
            <person name="Sanfuentes E."/>
            <person name="Panda P."/>
            <person name="Hill R."/>
            <person name="Sambles C."/>
            <person name="Grant M."/>
            <person name="Williams N.M."/>
            <person name="Mcdougal R.L."/>
        </authorList>
    </citation>
    <scope>NUCLEOTIDE SEQUENCE [LARGE SCALE GENOMIC DNA]</scope>
    <source>
        <strain evidence="5">Chile2</strain>
        <strain evidence="6">Chile4</strain>
    </source>
</reference>
<dbReference type="Proteomes" id="UP000285624">
    <property type="component" value="Unassembled WGS sequence"/>
</dbReference>
<gene>
    <name evidence="5" type="ORF">BBI17_003200</name>
    <name evidence="6" type="ORF">BBO99_00004005</name>
    <name evidence="3" type="ORF">JM16_005225</name>
    <name evidence="4" type="ORF">JM18_004848</name>
</gene>
<feature type="region of interest" description="Disordered" evidence="1">
    <location>
        <begin position="395"/>
        <end position="431"/>
    </location>
</feature>
<evidence type="ECO:0000259" key="2">
    <source>
        <dbReference type="Pfam" id="PF24906"/>
    </source>
</evidence>
<dbReference type="InterPro" id="IPR056866">
    <property type="entry name" value="Znf_WRKY19"/>
</dbReference>
<dbReference type="Pfam" id="PF24906">
    <property type="entry name" value="Zf_WRKY19"/>
    <property type="match status" value="1"/>
</dbReference>
<dbReference type="PANTHER" id="PTHR31827">
    <property type="entry name" value="EMB|CAB89363.1"/>
    <property type="match status" value="1"/>
</dbReference>
<feature type="region of interest" description="Disordered" evidence="1">
    <location>
        <begin position="1"/>
        <end position="87"/>
    </location>
</feature>
<evidence type="ECO:0000313" key="3">
    <source>
        <dbReference type="EMBL" id="KAG2523761.1"/>
    </source>
</evidence>
<name>A0A421ES57_9STRA</name>
<comment type="caution">
    <text evidence="5">The sequence shown here is derived from an EMBL/GenBank/DDBJ whole genome shotgun (WGS) entry which is preliminary data.</text>
</comment>
<reference evidence="3" key="3">
    <citation type="submission" date="2020-06" db="EMBL/GenBank/DDBJ databases">
        <authorList>
            <person name="Studholme D.J."/>
        </authorList>
    </citation>
    <scope>NUCLEOTIDE SEQUENCE</scope>
    <source>
        <strain evidence="3">NZFS 2646</strain>
        <strain evidence="4">NZFS 3630</strain>
    </source>
</reference>
<dbReference type="Proteomes" id="UP000792063">
    <property type="component" value="Unassembled WGS sequence"/>
</dbReference>
<dbReference type="EMBL" id="JPWV03000130">
    <property type="protein sequence ID" value="KAG2523761.1"/>
    <property type="molecule type" value="Genomic_DNA"/>
</dbReference>
<evidence type="ECO:0000313" key="5">
    <source>
        <dbReference type="EMBL" id="RLM95345.1"/>
    </source>
</evidence>
<evidence type="ECO:0000313" key="7">
    <source>
        <dbReference type="Proteomes" id="UP000285624"/>
    </source>
</evidence>
<dbReference type="PANTHER" id="PTHR31827:SF1">
    <property type="entry name" value="EMB|CAB89363.1"/>
    <property type="match status" value="1"/>
</dbReference>
<evidence type="ECO:0000313" key="4">
    <source>
        <dbReference type="EMBL" id="KAG2525553.1"/>
    </source>
</evidence>
<evidence type="ECO:0000256" key="1">
    <source>
        <dbReference type="SAM" id="MobiDB-lite"/>
    </source>
</evidence>
<dbReference type="Proteomes" id="UP000785171">
    <property type="component" value="Unassembled WGS sequence"/>
</dbReference>
<organism evidence="5 8">
    <name type="scientific">Phytophthora kernoviae</name>
    <dbReference type="NCBI Taxonomy" id="325452"/>
    <lineage>
        <taxon>Eukaryota</taxon>
        <taxon>Sar</taxon>
        <taxon>Stramenopiles</taxon>
        <taxon>Oomycota</taxon>
        <taxon>Peronosporomycetes</taxon>
        <taxon>Peronosporales</taxon>
        <taxon>Peronosporaceae</taxon>
        <taxon>Phytophthora</taxon>
    </lineage>
</organism>
<dbReference type="EMBL" id="MAYM02002388">
    <property type="protein sequence ID" value="RLM95345.1"/>
    <property type="molecule type" value="Genomic_DNA"/>
</dbReference>
<accession>A0A421ES57</accession>
<sequence>MDRRRSDQHQEGGDTAAEKEAPDKKRESNAQQIKQEQKEEQEQEDNRVHEITESSSDESVDEAPATKTDTLKPVEASTAANAEEKMTDQAMVEQIRAGVYMPEPEELYATKNVADMHYLFTNDKLKEQPATLVLRSDPFCIPRVTDNHTLDVTTSASDNVTSLDSAADGAASMAGTTSVSMGYQIQQLQPLDSIAETLTNYLPARNLSTITADSRAIDEHYFDAPTAYSHANVSMGMATGNGTFNSLLSPAETPYVGLFEEEGGQQKGMQSFSSALGSISIITPTNAGAGIPAAIITPQGCAVGSSEGTPRRSSAKKPRAKNVFRPCTAPGCTKGARGKSGLCQKHGGGKRCAMLNCPKGAQGSSSLCLFHGGGYRCTADGCTTGARGTSGLCAKHGGYRKGKTSSSKRSSDTNASVAKRARTTEPSVVDS</sequence>
<feature type="domain" description="WRKY19-like zinc finger" evidence="2">
    <location>
        <begin position="325"/>
        <end position="348"/>
    </location>
</feature>
<keyword evidence="7" id="KW-1185">Reference proteome</keyword>
<dbReference type="STRING" id="325452.A0A421ES57"/>
<dbReference type="EMBL" id="MBDN02000089">
    <property type="protein sequence ID" value="RLN81091.1"/>
    <property type="molecule type" value="Genomic_DNA"/>
</dbReference>
<dbReference type="EMBL" id="JPWU03000122">
    <property type="protein sequence ID" value="KAG2525553.1"/>
    <property type="molecule type" value="Genomic_DNA"/>
</dbReference>
<feature type="compositionally biased region" description="Basic and acidic residues" evidence="1">
    <location>
        <begin position="1"/>
        <end position="28"/>
    </location>
</feature>
<feature type="compositionally biased region" description="Basic and acidic residues" evidence="1">
    <location>
        <begin position="35"/>
        <end position="52"/>
    </location>
</feature>
<protein>
    <recommendedName>
        <fullName evidence="2">WRKY19-like zinc finger domain-containing protein</fullName>
    </recommendedName>
</protein>
<reference evidence="3" key="1">
    <citation type="journal article" date="2015" name="Genom Data">
        <title>Genome sequences of six Phytophthora species associated with forests in New Zealand.</title>
        <authorList>
            <person name="Studholme D.J."/>
            <person name="McDougal R.L."/>
            <person name="Sambles C."/>
            <person name="Hansen E."/>
            <person name="Hardy G."/>
            <person name="Grant M."/>
            <person name="Ganley R.J."/>
            <person name="Williams N.M."/>
        </authorList>
    </citation>
    <scope>NUCLEOTIDE SEQUENCE</scope>
    <source>
        <strain evidence="3">NZFS 2646</strain>
        <strain evidence="4">NZFS 3630</strain>
    </source>
</reference>